<organism evidence="2 3">
    <name type="scientific">Thiothrix litoralis</name>
    <dbReference type="NCBI Taxonomy" id="2891210"/>
    <lineage>
        <taxon>Bacteria</taxon>
        <taxon>Pseudomonadati</taxon>
        <taxon>Pseudomonadota</taxon>
        <taxon>Gammaproteobacteria</taxon>
        <taxon>Thiotrichales</taxon>
        <taxon>Thiotrichaceae</taxon>
        <taxon>Thiothrix</taxon>
    </lineage>
</organism>
<accession>A0ABX7WT75</accession>
<dbReference type="EMBL" id="CP072801">
    <property type="protein sequence ID" value="QTR47049.1"/>
    <property type="molecule type" value="Genomic_DNA"/>
</dbReference>
<dbReference type="InterPro" id="IPR021236">
    <property type="entry name" value="Uncharacterised_YfdX"/>
</dbReference>
<evidence type="ECO:0000256" key="1">
    <source>
        <dbReference type="SAM" id="SignalP"/>
    </source>
</evidence>
<evidence type="ECO:0000313" key="3">
    <source>
        <dbReference type="Proteomes" id="UP000672039"/>
    </source>
</evidence>
<dbReference type="Pfam" id="PF10938">
    <property type="entry name" value="YfdX"/>
    <property type="match status" value="1"/>
</dbReference>
<protein>
    <submittedName>
        <fullName evidence="2">YfdX family protein</fullName>
    </submittedName>
</protein>
<feature type="chain" id="PRO_5045934133" evidence="1">
    <location>
        <begin position="29"/>
        <end position="237"/>
    </location>
</feature>
<gene>
    <name evidence="2" type="ORF">J9253_03640</name>
</gene>
<dbReference type="RefSeq" id="WP_210223349.1">
    <property type="nucleotide sequence ID" value="NZ_CP072801.1"/>
</dbReference>
<feature type="signal peptide" evidence="1">
    <location>
        <begin position="1"/>
        <end position="28"/>
    </location>
</feature>
<name>A0ABX7WT75_9GAMM</name>
<keyword evidence="1" id="KW-0732">Signal</keyword>
<keyword evidence="3" id="KW-1185">Reference proteome</keyword>
<dbReference type="Proteomes" id="UP000672039">
    <property type="component" value="Chromosome"/>
</dbReference>
<proteinExistence type="predicted"/>
<reference evidence="2 3" key="1">
    <citation type="submission" date="2021-04" db="EMBL/GenBank/DDBJ databases">
        <title>Genomics, taxonomy and metabolism of representatives of sulfur bacteria of the genus Thiothrix: Thiothrix fructosivorans QT, Thiothrix unzii A1T and three new species, Thiothrix subterranea sp. nov., Thiothrix litoralis sp. nov. and 'Candidatus Thiothrix anitrata' sp. nov.</title>
        <authorList>
            <person name="Ravin N.V."/>
            <person name="Smolyakov D."/>
            <person name="Rudenko T.S."/>
            <person name="Mardanov A.V."/>
            <person name="Beletsky A.V."/>
            <person name="Markov N.D."/>
            <person name="Fomenkov A.I."/>
            <person name="Roberts R.J."/>
            <person name="Karnachuk O.V."/>
            <person name="Novikov A."/>
            <person name="Grabovich M.Y."/>
        </authorList>
    </citation>
    <scope>NUCLEOTIDE SEQUENCE [LARGE SCALE GENOMIC DNA]</scope>
    <source>
        <strain evidence="2 3">AS</strain>
    </source>
</reference>
<evidence type="ECO:0000313" key="2">
    <source>
        <dbReference type="EMBL" id="QTR47049.1"/>
    </source>
</evidence>
<sequence>MKPVSSHKPTAIMLSALLLASTSTFAFAATEAAQPPNSLVETVTAPGWDSPNLRKIAAHTGNEIVRHLNAAHAAIEQGDSGKALGEVEAANHLNDSVMQSMPYTDVKEDVFNAKGKLAMEETARFYDDLLPLYAELDDMQVYAPQVAQKARGKVKEAEAMSRKGQNKEAADKLKEVMDDISATAVFLPVGYVHGQLQAAQNALSEQHRDVATAKTAINNALKSLGAFTEDVVLEPAA</sequence>